<evidence type="ECO:0000313" key="1">
    <source>
        <dbReference type="EMBL" id="CAK5264298.1"/>
    </source>
</evidence>
<evidence type="ECO:0000313" key="2">
    <source>
        <dbReference type="Proteomes" id="UP001295794"/>
    </source>
</evidence>
<reference evidence="1" key="1">
    <citation type="submission" date="2023-11" db="EMBL/GenBank/DDBJ databases">
        <authorList>
            <person name="De Vega J J."/>
            <person name="De Vega J J."/>
        </authorList>
    </citation>
    <scope>NUCLEOTIDE SEQUENCE</scope>
</reference>
<comment type="caution">
    <text evidence="1">The sequence shown here is derived from an EMBL/GenBank/DDBJ whole genome shotgun (WGS) entry which is preliminary data.</text>
</comment>
<protein>
    <submittedName>
        <fullName evidence="1">Uncharacterized protein</fullName>
    </submittedName>
</protein>
<accession>A0AAD2GUT2</accession>
<dbReference type="AlphaFoldDB" id="A0AAD2GUT2"/>
<gene>
    <name evidence="1" type="ORF">MYCIT1_LOCUS4337</name>
</gene>
<organism evidence="1 2">
    <name type="scientific">Mycena citricolor</name>
    <dbReference type="NCBI Taxonomy" id="2018698"/>
    <lineage>
        <taxon>Eukaryota</taxon>
        <taxon>Fungi</taxon>
        <taxon>Dikarya</taxon>
        <taxon>Basidiomycota</taxon>
        <taxon>Agaricomycotina</taxon>
        <taxon>Agaricomycetes</taxon>
        <taxon>Agaricomycetidae</taxon>
        <taxon>Agaricales</taxon>
        <taxon>Marasmiineae</taxon>
        <taxon>Mycenaceae</taxon>
        <taxon>Mycena</taxon>
    </lineage>
</organism>
<dbReference type="EMBL" id="CAVNYO010000051">
    <property type="protein sequence ID" value="CAK5264298.1"/>
    <property type="molecule type" value="Genomic_DNA"/>
</dbReference>
<keyword evidence="2" id="KW-1185">Reference proteome</keyword>
<proteinExistence type="predicted"/>
<sequence length="141" mass="16300">MGLDHRSSYPCKTVLHKTQRTHTSECSSSIFTRERPRMPRYAMPEGLFADLHIQPHVHDLSVLITRRSIQTKFRVYFRRHCRLPRNATRQGIRGEVLFMRAGKQCKDAVVGLRAGDPLLITSILKQCVRSFLRCLSVEPLL</sequence>
<name>A0AAD2GUT2_9AGAR</name>
<dbReference type="Proteomes" id="UP001295794">
    <property type="component" value="Unassembled WGS sequence"/>
</dbReference>